<dbReference type="GO" id="GO:0005739">
    <property type="term" value="C:mitochondrion"/>
    <property type="evidence" value="ECO:0007669"/>
    <property type="project" value="TreeGrafter"/>
</dbReference>
<dbReference type="Gene3D" id="3.90.180.10">
    <property type="entry name" value="Medium-chain alcohol dehydrogenases, catalytic domain"/>
    <property type="match status" value="1"/>
</dbReference>
<dbReference type="EMBL" id="CAKKTJ010000327">
    <property type="protein sequence ID" value="CAH0481269.1"/>
    <property type="molecule type" value="Genomic_DNA"/>
</dbReference>
<dbReference type="PANTHER" id="PTHR43677">
    <property type="entry name" value="SHORT-CHAIN DEHYDROGENASE/REDUCTASE"/>
    <property type="match status" value="1"/>
</dbReference>
<dbReference type="InterPro" id="IPR036291">
    <property type="entry name" value="NAD(P)-bd_dom_sf"/>
</dbReference>
<dbReference type="PANTHER" id="PTHR43677:SF3">
    <property type="entry name" value="PROSTAGLANDIN REDUCTASE 3"/>
    <property type="match status" value="1"/>
</dbReference>
<dbReference type="AlphaFoldDB" id="A0AAU9L9H8"/>
<evidence type="ECO:0000259" key="1">
    <source>
        <dbReference type="SMART" id="SM00829"/>
    </source>
</evidence>
<dbReference type="Proteomes" id="UP001160483">
    <property type="component" value="Unassembled WGS sequence"/>
</dbReference>
<dbReference type="InterPro" id="IPR020843">
    <property type="entry name" value="ER"/>
</dbReference>
<dbReference type="InterPro" id="IPR051397">
    <property type="entry name" value="Zn-ADH-like_protein"/>
</dbReference>
<evidence type="ECO:0000313" key="3">
    <source>
        <dbReference type="EMBL" id="CAH0521700.1"/>
    </source>
</evidence>
<dbReference type="Pfam" id="PF00107">
    <property type="entry name" value="ADH_zinc_N"/>
    <property type="match status" value="1"/>
</dbReference>
<dbReference type="Gene3D" id="3.40.50.720">
    <property type="entry name" value="NAD(P)-binding Rossmann-like Domain"/>
    <property type="match status" value="2"/>
</dbReference>
<evidence type="ECO:0000313" key="4">
    <source>
        <dbReference type="Proteomes" id="UP001158986"/>
    </source>
</evidence>
<proteinExistence type="predicted"/>
<protein>
    <recommendedName>
        <fullName evidence="1">Enoyl reductase (ER) domain-containing protein</fullName>
    </recommendedName>
</protein>
<comment type="caution">
    <text evidence="2">The sequence shown here is derived from an EMBL/GenBank/DDBJ whole genome shotgun (WGS) entry which is preliminary data.</text>
</comment>
<organism evidence="2 5">
    <name type="scientific">Peronospora belbahrii</name>
    <dbReference type="NCBI Taxonomy" id="622444"/>
    <lineage>
        <taxon>Eukaryota</taxon>
        <taxon>Sar</taxon>
        <taxon>Stramenopiles</taxon>
        <taxon>Oomycota</taxon>
        <taxon>Peronosporomycetes</taxon>
        <taxon>Peronosporales</taxon>
        <taxon>Peronosporaceae</taxon>
        <taxon>Peronospora</taxon>
    </lineage>
</organism>
<feature type="domain" description="Enoyl reductase (ER)" evidence="1">
    <location>
        <begin position="2"/>
        <end position="190"/>
    </location>
</feature>
<evidence type="ECO:0000313" key="5">
    <source>
        <dbReference type="Proteomes" id="UP001160483"/>
    </source>
</evidence>
<dbReference type="Proteomes" id="UP001158986">
    <property type="component" value="Unassembled WGS sequence"/>
</dbReference>
<dbReference type="SMART" id="SM00829">
    <property type="entry name" value="PKS_ER"/>
    <property type="match status" value="1"/>
</dbReference>
<evidence type="ECO:0000313" key="2">
    <source>
        <dbReference type="EMBL" id="CAH0481269.1"/>
    </source>
</evidence>
<gene>
    <name evidence="3" type="ORF">PBS001_LOCUS8143</name>
    <name evidence="2" type="ORF">PBS003_LOCUS7875</name>
</gene>
<dbReference type="GO" id="GO:0016491">
    <property type="term" value="F:oxidoreductase activity"/>
    <property type="evidence" value="ECO:0007669"/>
    <property type="project" value="InterPro"/>
</dbReference>
<dbReference type="SUPFAM" id="SSF51735">
    <property type="entry name" value="NAD(P)-binding Rossmann-fold domains"/>
    <property type="match status" value="1"/>
</dbReference>
<dbReference type="EMBL" id="CAKLCB010000382">
    <property type="protein sequence ID" value="CAH0521700.1"/>
    <property type="molecule type" value="Genomic_DNA"/>
</dbReference>
<dbReference type="InterPro" id="IPR013149">
    <property type="entry name" value="ADH-like_C"/>
</dbReference>
<keyword evidence="4" id="KW-1185">Reference proteome</keyword>
<reference evidence="2 4" key="1">
    <citation type="submission" date="2021-11" db="EMBL/GenBank/DDBJ databases">
        <authorList>
            <person name="Islam A."/>
            <person name="Islam S."/>
            <person name="Flora M.S."/>
            <person name="Rahman M."/>
            <person name="Ziaur R.M."/>
            <person name="Epstein J.H."/>
            <person name="Hassan M."/>
            <person name="Klassen M."/>
            <person name="Woodard K."/>
            <person name="Webb A."/>
            <person name="Webby R.J."/>
            <person name="El Zowalaty M.E."/>
        </authorList>
    </citation>
    <scope>NUCLEOTIDE SEQUENCE</scope>
    <source>
        <strain evidence="3">Pbs1</strain>
        <strain evidence="2">Pbs3</strain>
    </source>
</reference>
<sequence>MPRILTSQLVPAYTGTLPLPFGCGLEAAGIVSAIGSIALEQVGEMKSIEAVFVSAAAGGTGQYVVQLAKLAGNHVIGTCSSDEKVEDLKKIGCDRAINYMKEDVDAVLKKEYPNGVDLVFETVRVTSSVRGFFLQNHAKLIPLHIERLLKLMAEGKLNPGIDPTEFRGLESIPDVVDYMYARKNSGKLIVQLN</sequence>
<name>A0AAU9L9H8_9STRA</name>
<accession>A0AAU9L9H8</accession>